<proteinExistence type="predicted"/>
<dbReference type="GO" id="GO:0022857">
    <property type="term" value="F:transmembrane transporter activity"/>
    <property type="evidence" value="ECO:0007669"/>
    <property type="project" value="InterPro"/>
</dbReference>
<reference evidence="8" key="1">
    <citation type="submission" date="2021-01" db="EMBL/GenBank/DDBJ databases">
        <authorList>
            <person name="Corre E."/>
            <person name="Pelletier E."/>
            <person name="Niang G."/>
            <person name="Scheremetjew M."/>
            <person name="Finn R."/>
            <person name="Kale V."/>
            <person name="Holt S."/>
            <person name="Cochrane G."/>
            <person name="Meng A."/>
            <person name="Brown T."/>
            <person name="Cohen L."/>
        </authorList>
    </citation>
    <scope>NUCLEOTIDE SEQUENCE</scope>
    <source>
        <strain evidence="8">GSBS06</strain>
    </source>
</reference>
<evidence type="ECO:0000256" key="3">
    <source>
        <dbReference type="ARBA" id="ARBA00022475"/>
    </source>
</evidence>
<feature type="transmembrane region" description="Helical" evidence="7">
    <location>
        <begin position="153"/>
        <end position="180"/>
    </location>
</feature>
<dbReference type="InterPro" id="IPR011701">
    <property type="entry name" value="MFS"/>
</dbReference>
<dbReference type="Pfam" id="PF07690">
    <property type="entry name" value="MFS_1"/>
    <property type="match status" value="1"/>
</dbReference>
<keyword evidence="5 7" id="KW-1133">Transmembrane helix</keyword>
<keyword evidence="3" id="KW-1003">Cell membrane</keyword>
<evidence type="ECO:0000256" key="6">
    <source>
        <dbReference type="ARBA" id="ARBA00023136"/>
    </source>
</evidence>
<sequence length="181" mass="20417">MNLRPVFKWLNKRLFYSKKFVSRTVRRSQSSDMGTNGENDADANLSRTILERSISLWYSSAGLRCIFVLKFLESIAYFSTSQILTLYLSQDFGLSDVDSGLMYGLYGAMISLYGILFSSQVDKFGVRRSLVLGFLLSAIGRSILAVFHRNNIWLIYLSLFVLLPLSASLGIPVLLIGIIYI</sequence>
<evidence type="ECO:0008006" key="9">
    <source>
        <dbReference type="Google" id="ProtNLM"/>
    </source>
</evidence>
<dbReference type="Gene3D" id="1.20.1250.20">
    <property type="entry name" value="MFS general substrate transporter like domains"/>
    <property type="match status" value="1"/>
</dbReference>
<keyword evidence="6 7" id="KW-0472">Membrane</keyword>
<dbReference type="GO" id="GO:0005886">
    <property type="term" value="C:plasma membrane"/>
    <property type="evidence" value="ECO:0007669"/>
    <property type="project" value="UniProtKB-SubCell"/>
</dbReference>
<feature type="transmembrane region" description="Helical" evidence="7">
    <location>
        <begin position="56"/>
        <end position="80"/>
    </location>
</feature>
<protein>
    <recommendedName>
        <fullName evidence="9">Major facilitator superfamily (MFS) profile domain-containing protein</fullName>
    </recommendedName>
</protein>
<dbReference type="AlphaFoldDB" id="A0A7S3LHR3"/>
<keyword evidence="2" id="KW-0813">Transport</keyword>
<feature type="transmembrane region" description="Helical" evidence="7">
    <location>
        <begin position="100"/>
        <end position="117"/>
    </location>
</feature>
<dbReference type="InterPro" id="IPR050171">
    <property type="entry name" value="MFS_Transporters"/>
</dbReference>
<keyword evidence="4 7" id="KW-0812">Transmembrane</keyword>
<dbReference type="EMBL" id="HBIN01002741">
    <property type="protein sequence ID" value="CAE0431499.1"/>
    <property type="molecule type" value="Transcribed_RNA"/>
</dbReference>
<name>A0A7S3LHR3_9STRA</name>
<dbReference type="PANTHER" id="PTHR23517">
    <property type="entry name" value="RESISTANCE PROTEIN MDTM, PUTATIVE-RELATED-RELATED"/>
    <property type="match status" value="1"/>
</dbReference>
<evidence type="ECO:0000256" key="2">
    <source>
        <dbReference type="ARBA" id="ARBA00022448"/>
    </source>
</evidence>
<dbReference type="SUPFAM" id="SSF103473">
    <property type="entry name" value="MFS general substrate transporter"/>
    <property type="match status" value="1"/>
</dbReference>
<dbReference type="InterPro" id="IPR036259">
    <property type="entry name" value="MFS_trans_sf"/>
</dbReference>
<evidence type="ECO:0000256" key="4">
    <source>
        <dbReference type="ARBA" id="ARBA00022692"/>
    </source>
</evidence>
<feature type="transmembrane region" description="Helical" evidence="7">
    <location>
        <begin position="129"/>
        <end position="147"/>
    </location>
</feature>
<evidence type="ECO:0000256" key="5">
    <source>
        <dbReference type="ARBA" id="ARBA00022989"/>
    </source>
</evidence>
<organism evidence="8">
    <name type="scientific">Aplanochytrium stocchinoi</name>
    <dbReference type="NCBI Taxonomy" id="215587"/>
    <lineage>
        <taxon>Eukaryota</taxon>
        <taxon>Sar</taxon>
        <taxon>Stramenopiles</taxon>
        <taxon>Bigyra</taxon>
        <taxon>Labyrinthulomycetes</taxon>
        <taxon>Thraustochytrida</taxon>
        <taxon>Thraustochytriidae</taxon>
        <taxon>Aplanochytrium</taxon>
    </lineage>
</organism>
<dbReference type="PANTHER" id="PTHR23517:SF3">
    <property type="entry name" value="INTEGRAL MEMBRANE TRANSPORT PROTEIN"/>
    <property type="match status" value="1"/>
</dbReference>
<comment type="subcellular location">
    <subcellularLocation>
        <location evidence="1">Cell membrane</location>
        <topology evidence="1">Multi-pass membrane protein</topology>
    </subcellularLocation>
</comment>
<gene>
    <name evidence="8" type="ORF">ASTO00021_LOCUS1836</name>
</gene>
<evidence type="ECO:0000313" key="8">
    <source>
        <dbReference type="EMBL" id="CAE0431499.1"/>
    </source>
</evidence>
<evidence type="ECO:0000256" key="1">
    <source>
        <dbReference type="ARBA" id="ARBA00004651"/>
    </source>
</evidence>
<accession>A0A7S3LHR3</accession>
<evidence type="ECO:0000256" key="7">
    <source>
        <dbReference type="SAM" id="Phobius"/>
    </source>
</evidence>